<dbReference type="EMBL" id="BMPG01000002">
    <property type="protein sequence ID" value="GGL57337.1"/>
    <property type="molecule type" value="Genomic_DNA"/>
</dbReference>
<comment type="subcellular location">
    <subcellularLocation>
        <location evidence="1">Membrane</location>
        <topology evidence="1">Multi-pass membrane protein</topology>
    </subcellularLocation>
</comment>
<comment type="caution">
    <text evidence="7">The sequence shown here is derived from an EMBL/GenBank/DDBJ whole genome shotgun (WGS) entry which is preliminary data.</text>
</comment>
<keyword evidence="8" id="KW-1185">Reference proteome</keyword>
<reference evidence="7" key="1">
    <citation type="journal article" date="2014" name="Int. J. Syst. Evol. Microbiol.">
        <title>Complete genome sequence of Corynebacterium casei LMG S-19264T (=DSM 44701T), isolated from a smear-ripened cheese.</title>
        <authorList>
            <consortium name="US DOE Joint Genome Institute (JGI-PGF)"/>
            <person name="Walter F."/>
            <person name="Albersmeier A."/>
            <person name="Kalinowski J."/>
            <person name="Ruckert C."/>
        </authorList>
    </citation>
    <scope>NUCLEOTIDE SEQUENCE</scope>
    <source>
        <strain evidence="7">JCM 19596</strain>
    </source>
</reference>
<keyword evidence="4 6" id="KW-0472">Membrane</keyword>
<evidence type="ECO:0000256" key="1">
    <source>
        <dbReference type="ARBA" id="ARBA00004141"/>
    </source>
</evidence>
<feature type="transmembrane region" description="Helical" evidence="6">
    <location>
        <begin position="12"/>
        <end position="38"/>
    </location>
</feature>
<evidence type="ECO:0000256" key="4">
    <source>
        <dbReference type="ARBA" id="ARBA00023136"/>
    </source>
</evidence>
<feature type="transmembrane region" description="Helical" evidence="6">
    <location>
        <begin position="251"/>
        <end position="269"/>
    </location>
</feature>
<evidence type="ECO:0000256" key="5">
    <source>
        <dbReference type="SAM" id="MobiDB-lite"/>
    </source>
</evidence>
<name>A0A830F2X4_9EURY</name>
<keyword evidence="2 6" id="KW-0812">Transmembrane</keyword>
<reference evidence="7" key="2">
    <citation type="submission" date="2020-09" db="EMBL/GenBank/DDBJ databases">
        <authorList>
            <person name="Sun Q."/>
            <person name="Ohkuma M."/>
        </authorList>
    </citation>
    <scope>NUCLEOTIDE SEQUENCE</scope>
    <source>
        <strain evidence="7">JCM 19596</strain>
    </source>
</reference>
<protein>
    <submittedName>
        <fullName evidence="7">ZIP family metal transporter</fullName>
    </submittedName>
</protein>
<feature type="compositionally biased region" description="Basic and acidic residues" evidence="5">
    <location>
        <begin position="105"/>
        <end position="118"/>
    </location>
</feature>
<feature type="transmembrane region" description="Helical" evidence="6">
    <location>
        <begin position="78"/>
        <end position="98"/>
    </location>
</feature>
<gene>
    <name evidence="7" type="ORF">GCM10009039_14390</name>
</gene>
<dbReference type="Proteomes" id="UP000607197">
    <property type="component" value="Unassembled WGS sequence"/>
</dbReference>
<feature type="region of interest" description="Disordered" evidence="5">
    <location>
        <begin position="105"/>
        <end position="133"/>
    </location>
</feature>
<evidence type="ECO:0000256" key="6">
    <source>
        <dbReference type="SAM" id="Phobius"/>
    </source>
</evidence>
<dbReference type="Pfam" id="PF02535">
    <property type="entry name" value="Zip"/>
    <property type="match status" value="1"/>
</dbReference>
<evidence type="ECO:0000256" key="3">
    <source>
        <dbReference type="ARBA" id="ARBA00022989"/>
    </source>
</evidence>
<feature type="transmembrane region" description="Helical" evidence="6">
    <location>
        <begin position="221"/>
        <end position="245"/>
    </location>
</feature>
<feature type="transmembrane region" description="Helical" evidence="6">
    <location>
        <begin position="290"/>
        <end position="306"/>
    </location>
</feature>
<feature type="transmembrane region" description="Helical" evidence="6">
    <location>
        <begin position="45"/>
        <end position="66"/>
    </location>
</feature>
<dbReference type="AlphaFoldDB" id="A0A830F2X4"/>
<dbReference type="GO" id="GO:0005385">
    <property type="term" value="F:zinc ion transmembrane transporter activity"/>
    <property type="evidence" value="ECO:0007669"/>
    <property type="project" value="TreeGrafter"/>
</dbReference>
<feature type="transmembrane region" description="Helical" evidence="6">
    <location>
        <begin position="149"/>
        <end position="172"/>
    </location>
</feature>
<keyword evidence="3 6" id="KW-1133">Transmembrane helix</keyword>
<evidence type="ECO:0000313" key="8">
    <source>
        <dbReference type="Proteomes" id="UP000607197"/>
    </source>
</evidence>
<dbReference type="InterPro" id="IPR003689">
    <property type="entry name" value="ZIP"/>
</dbReference>
<evidence type="ECO:0000256" key="2">
    <source>
        <dbReference type="ARBA" id="ARBA00022692"/>
    </source>
</evidence>
<dbReference type="GO" id="GO:0016020">
    <property type="term" value="C:membrane"/>
    <property type="evidence" value="ECO:0007669"/>
    <property type="project" value="UniProtKB-SubCell"/>
</dbReference>
<proteinExistence type="predicted"/>
<sequence>MTEYHLDMDAVTAYAFVFLAGLVTCLATGLGALPFFVVDETSDRWTVALWGVASGIMLAASVFGLLREGLALTTGLPIVLAVGVAAGVVLVVVANSVLDRVDVGGHGHSHDEPADRAGADTSNDDAGPNDAHDVHVDPEAVAEGDLKKLALILGVLTVHSFPEGVAVGVSFAELGLQGGVPILGLTVPVLAIVMTVAISVHNIPEGLAVSIPLKAMDVSKWRMVGAAVFSSLPQPIGAVIAFAFVTWAYRFLPFGYGFAAGAMLYLVLAEFVPDALEAGADLPGGGYRELALGVLGGVAIMVPLIFV</sequence>
<accession>A0A830F2X4</accession>
<dbReference type="PANTHER" id="PTHR11040:SF70">
    <property type="entry name" value="OS05G0316100 PROTEIN"/>
    <property type="match status" value="1"/>
</dbReference>
<evidence type="ECO:0000313" key="7">
    <source>
        <dbReference type="EMBL" id="GGL57337.1"/>
    </source>
</evidence>
<dbReference type="RefSeq" id="WP_229773973.1">
    <property type="nucleotide sequence ID" value="NZ_BMPG01000002.1"/>
</dbReference>
<dbReference type="PANTHER" id="PTHR11040">
    <property type="entry name" value="ZINC/IRON TRANSPORTER"/>
    <property type="match status" value="1"/>
</dbReference>
<organism evidence="7 8">
    <name type="scientific">Halocalculus aciditolerans</name>
    <dbReference type="NCBI Taxonomy" id="1383812"/>
    <lineage>
        <taxon>Archaea</taxon>
        <taxon>Methanobacteriati</taxon>
        <taxon>Methanobacteriota</taxon>
        <taxon>Stenosarchaea group</taxon>
        <taxon>Halobacteria</taxon>
        <taxon>Halobacteriales</taxon>
        <taxon>Halobacteriaceae</taxon>
        <taxon>Halocalculus</taxon>
    </lineage>
</organism>
<feature type="transmembrane region" description="Helical" evidence="6">
    <location>
        <begin position="178"/>
        <end position="200"/>
    </location>
</feature>